<dbReference type="Pfam" id="PF25967">
    <property type="entry name" value="RND-MFP_C"/>
    <property type="match status" value="1"/>
</dbReference>
<dbReference type="Gene3D" id="2.40.420.20">
    <property type="match status" value="1"/>
</dbReference>
<evidence type="ECO:0000259" key="5">
    <source>
        <dbReference type="Pfam" id="PF25917"/>
    </source>
</evidence>
<dbReference type="RefSeq" id="WP_225554665.1">
    <property type="nucleotide sequence ID" value="NZ_JADEYP010000030.1"/>
</dbReference>
<sequence length="386" mass="42418">MIRRNSRKMYLIALSLVLFTNTLLVSCNHGRAKEHQHNEKPLALPIHVVESSNAETIKNYIGTIEGKINVEIRPQIEGLLQEIYVDEGTFVTKGQKLFKIDASAYQEALNNAIAIQNVAKAKLENAKLEIERLKPLVDNEVISNVKLKSAKSDYDVAKASLDQATAAVGSAKINQGFSIITATVSGYIGRIPKRIGNLVSKSDKEPLTVLSDAQDVYVYFSMNESDFLYFSKLKIKEDSINGIARNNNSLSFPDATLILADGEEYSAKGVVDAINGQVDRTTGAISLRASFPNSDNILRNGSTGTLKISEIKKNVFQIPQVATSELQDKTFVYMLDDENRVIRKVITIAGKSKSNYIVSNGVELGDRIVLTGLDKISEGTKILPIH</sequence>
<dbReference type="Pfam" id="PF25876">
    <property type="entry name" value="HH_MFP_RND"/>
    <property type="match status" value="1"/>
</dbReference>
<dbReference type="InterPro" id="IPR058626">
    <property type="entry name" value="MdtA-like_b-barrel"/>
</dbReference>
<dbReference type="PANTHER" id="PTHR30158">
    <property type="entry name" value="ACRA/E-RELATED COMPONENT OF DRUG EFFLUX TRANSPORTER"/>
    <property type="match status" value="1"/>
</dbReference>
<dbReference type="InterPro" id="IPR006143">
    <property type="entry name" value="RND_pump_MFP"/>
</dbReference>
<dbReference type="Pfam" id="PF25944">
    <property type="entry name" value="Beta-barrel_RND"/>
    <property type="match status" value="1"/>
</dbReference>
<dbReference type="EMBL" id="JADEYP010000030">
    <property type="protein sequence ID" value="MCA5006306.1"/>
    <property type="molecule type" value="Genomic_DNA"/>
</dbReference>
<accession>A0ABS7Z7Y8</accession>
<reference evidence="8" key="1">
    <citation type="submission" date="2020-10" db="EMBL/GenBank/DDBJ databases">
        <authorList>
            <person name="Lu T."/>
            <person name="Wang Q."/>
            <person name="Han X."/>
        </authorList>
    </citation>
    <scope>NUCLEOTIDE SEQUENCE</scope>
    <source>
        <strain evidence="8">WQ 366</strain>
    </source>
</reference>
<evidence type="ECO:0000256" key="1">
    <source>
        <dbReference type="ARBA" id="ARBA00004196"/>
    </source>
</evidence>
<proteinExistence type="inferred from homology"/>
<keyword evidence="3" id="KW-0175">Coiled coil</keyword>
<dbReference type="InterPro" id="IPR058627">
    <property type="entry name" value="MdtA-like_C"/>
</dbReference>
<evidence type="ECO:0000256" key="2">
    <source>
        <dbReference type="ARBA" id="ARBA00009477"/>
    </source>
</evidence>
<feature type="domain" description="Multidrug resistance protein MdtA-like barrel-sandwich hybrid" evidence="5">
    <location>
        <begin position="70"/>
        <end position="209"/>
    </location>
</feature>
<gene>
    <name evidence="8" type="ORF">IPZ78_14220</name>
</gene>
<feature type="domain" description="Multidrug resistance protein MdtA-like C-terminal permuted SH3" evidence="7">
    <location>
        <begin position="314"/>
        <end position="375"/>
    </location>
</feature>
<evidence type="ECO:0000313" key="8">
    <source>
        <dbReference type="EMBL" id="MCA5006306.1"/>
    </source>
</evidence>
<dbReference type="PROSITE" id="PS51257">
    <property type="entry name" value="PROKAR_LIPOPROTEIN"/>
    <property type="match status" value="1"/>
</dbReference>
<evidence type="ECO:0000259" key="7">
    <source>
        <dbReference type="Pfam" id="PF25967"/>
    </source>
</evidence>
<dbReference type="InterPro" id="IPR058625">
    <property type="entry name" value="MdtA-like_BSH"/>
</dbReference>
<dbReference type="Gene3D" id="1.10.287.470">
    <property type="entry name" value="Helix hairpin bin"/>
    <property type="match status" value="1"/>
</dbReference>
<comment type="similarity">
    <text evidence="2">Belongs to the membrane fusion protein (MFP) (TC 8.A.1) family.</text>
</comment>
<dbReference type="Gene3D" id="2.40.30.170">
    <property type="match status" value="1"/>
</dbReference>
<keyword evidence="9" id="KW-1185">Reference proteome</keyword>
<comment type="subcellular location">
    <subcellularLocation>
        <location evidence="1">Cell envelope</location>
    </subcellularLocation>
</comment>
<feature type="domain" description="Multidrug resistance protein MdtA-like beta-barrel" evidence="6">
    <location>
        <begin position="216"/>
        <end position="309"/>
    </location>
</feature>
<comment type="caution">
    <text evidence="8">The sequence shown here is derived from an EMBL/GenBank/DDBJ whole genome shotgun (WGS) entry which is preliminary data.</text>
</comment>
<dbReference type="Proteomes" id="UP001165302">
    <property type="component" value="Unassembled WGS sequence"/>
</dbReference>
<dbReference type="Pfam" id="PF25917">
    <property type="entry name" value="BSH_RND"/>
    <property type="match status" value="1"/>
</dbReference>
<evidence type="ECO:0000256" key="3">
    <source>
        <dbReference type="SAM" id="Coils"/>
    </source>
</evidence>
<feature type="coiled-coil region" evidence="3">
    <location>
        <begin position="111"/>
        <end position="167"/>
    </location>
</feature>
<evidence type="ECO:0000259" key="4">
    <source>
        <dbReference type="Pfam" id="PF25876"/>
    </source>
</evidence>
<evidence type="ECO:0000313" key="9">
    <source>
        <dbReference type="Proteomes" id="UP001165302"/>
    </source>
</evidence>
<name>A0ABS7Z7Y8_9SPHI</name>
<protein>
    <submittedName>
        <fullName evidence="8">Efflux RND transporter periplasmic adaptor subunit</fullName>
    </submittedName>
</protein>
<dbReference type="Gene3D" id="2.40.50.100">
    <property type="match status" value="1"/>
</dbReference>
<dbReference type="SUPFAM" id="SSF111369">
    <property type="entry name" value="HlyD-like secretion proteins"/>
    <property type="match status" value="1"/>
</dbReference>
<dbReference type="PANTHER" id="PTHR30158:SF23">
    <property type="entry name" value="MULTIDRUG RESISTANCE PROTEIN MEXA"/>
    <property type="match status" value="1"/>
</dbReference>
<evidence type="ECO:0000259" key="6">
    <source>
        <dbReference type="Pfam" id="PF25944"/>
    </source>
</evidence>
<dbReference type="InterPro" id="IPR058624">
    <property type="entry name" value="MdtA-like_HH"/>
</dbReference>
<feature type="domain" description="Multidrug resistance protein MdtA-like alpha-helical hairpin" evidence="4">
    <location>
        <begin position="111"/>
        <end position="174"/>
    </location>
</feature>
<organism evidence="8 9">
    <name type="scientific">Sphingobacterium bovistauri</name>
    <dbReference type="NCBI Taxonomy" id="2781959"/>
    <lineage>
        <taxon>Bacteria</taxon>
        <taxon>Pseudomonadati</taxon>
        <taxon>Bacteroidota</taxon>
        <taxon>Sphingobacteriia</taxon>
        <taxon>Sphingobacteriales</taxon>
        <taxon>Sphingobacteriaceae</taxon>
        <taxon>Sphingobacterium</taxon>
    </lineage>
</organism>
<dbReference type="NCBIfam" id="TIGR01730">
    <property type="entry name" value="RND_mfp"/>
    <property type="match status" value="1"/>
</dbReference>